<name>A0AAV0WSE1_9HEMI</name>
<dbReference type="EMBL" id="CARXXK010000002">
    <property type="protein sequence ID" value="CAI6358497.1"/>
    <property type="molecule type" value="Genomic_DNA"/>
</dbReference>
<reference evidence="1 2" key="1">
    <citation type="submission" date="2023-01" db="EMBL/GenBank/DDBJ databases">
        <authorList>
            <person name="Whitehead M."/>
        </authorList>
    </citation>
    <scope>NUCLEOTIDE SEQUENCE [LARGE SCALE GENOMIC DNA]</scope>
</reference>
<evidence type="ECO:0000313" key="2">
    <source>
        <dbReference type="Proteomes" id="UP001160148"/>
    </source>
</evidence>
<proteinExistence type="predicted"/>
<protein>
    <recommendedName>
        <fullName evidence="3">DDE Tnp4 domain-containing protein</fullName>
    </recommendedName>
</protein>
<evidence type="ECO:0008006" key="3">
    <source>
        <dbReference type="Google" id="ProtNLM"/>
    </source>
</evidence>
<gene>
    <name evidence="1" type="ORF">MEUPH1_LOCUS14006</name>
</gene>
<dbReference type="Proteomes" id="UP001160148">
    <property type="component" value="Unassembled WGS sequence"/>
</dbReference>
<sequence>MALVDSNYCFLTVDVGAYGREGDSNIFKRSPLGQLHNNKLNVPGVKKLPNEDYGQEQPFVIVGDEAFGLNQNLLRLCPRKTWMSRKKFLICDCQELGVLWNAHLGYYPINGGCFIPIY</sequence>
<dbReference type="AlphaFoldDB" id="A0AAV0WSE1"/>
<keyword evidence="2" id="KW-1185">Reference proteome</keyword>
<comment type="caution">
    <text evidence="1">The sequence shown here is derived from an EMBL/GenBank/DDBJ whole genome shotgun (WGS) entry which is preliminary data.</text>
</comment>
<evidence type="ECO:0000313" key="1">
    <source>
        <dbReference type="EMBL" id="CAI6358497.1"/>
    </source>
</evidence>
<accession>A0AAV0WSE1</accession>
<organism evidence="1 2">
    <name type="scientific">Macrosiphum euphorbiae</name>
    <name type="common">potato aphid</name>
    <dbReference type="NCBI Taxonomy" id="13131"/>
    <lineage>
        <taxon>Eukaryota</taxon>
        <taxon>Metazoa</taxon>
        <taxon>Ecdysozoa</taxon>
        <taxon>Arthropoda</taxon>
        <taxon>Hexapoda</taxon>
        <taxon>Insecta</taxon>
        <taxon>Pterygota</taxon>
        <taxon>Neoptera</taxon>
        <taxon>Paraneoptera</taxon>
        <taxon>Hemiptera</taxon>
        <taxon>Sternorrhyncha</taxon>
        <taxon>Aphidomorpha</taxon>
        <taxon>Aphidoidea</taxon>
        <taxon>Aphididae</taxon>
        <taxon>Macrosiphini</taxon>
        <taxon>Macrosiphum</taxon>
    </lineage>
</organism>